<accession>A0A8J5RMS6</accession>
<dbReference type="EMBL" id="JAAALK010000288">
    <property type="protein sequence ID" value="KAG8051687.1"/>
    <property type="molecule type" value="Genomic_DNA"/>
</dbReference>
<organism evidence="2 3">
    <name type="scientific">Zizania palustris</name>
    <name type="common">Northern wild rice</name>
    <dbReference type="NCBI Taxonomy" id="103762"/>
    <lineage>
        <taxon>Eukaryota</taxon>
        <taxon>Viridiplantae</taxon>
        <taxon>Streptophyta</taxon>
        <taxon>Embryophyta</taxon>
        <taxon>Tracheophyta</taxon>
        <taxon>Spermatophyta</taxon>
        <taxon>Magnoliopsida</taxon>
        <taxon>Liliopsida</taxon>
        <taxon>Poales</taxon>
        <taxon>Poaceae</taxon>
        <taxon>BOP clade</taxon>
        <taxon>Oryzoideae</taxon>
        <taxon>Oryzeae</taxon>
        <taxon>Zizaniinae</taxon>
        <taxon>Zizania</taxon>
    </lineage>
</organism>
<proteinExistence type="predicted"/>
<gene>
    <name evidence="2" type="ORF">GUJ93_ZPchr0001g31566</name>
</gene>
<reference evidence="2" key="2">
    <citation type="submission" date="2021-02" db="EMBL/GenBank/DDBJ databases">
        <authorList>
            <person name="Kimball J.A."/>
            <person name="Haas M.W."/>
            <person name="Macchietto M."/>
            <person name="Kono T."/>
            <person name="Duquette J."/>
            <person name="Shao M."/>
        </authorList>
    </citation>
    <scope>NUCLEOTIDE SEQUENCE</scope>
    <source>
        <tissue evidence="2">Fresh leaf tissue</tissue>
    </source>
</reference>
<sequence>MGIAEVALHTMSGAFAAHSPASNLPLIAGARGRRKRSTNSLPNSRALHGPVKFPGLRSVECQCQHIDDLARVTEGNRTWVKDAVDKASHALGDVRVPGQDVGGGSGAGGDEVGGAGGDGCGGTGA</sequence>
<name>A0A8J5RMS6_ZIZPA</name>
<dbReference type="Proteomes" id="UP000729402">
    <property type="component" value="Unassembled WGS sequence"/>
</dbReference>
<feature type="region of interest" description="Disordered" evidence="1">
    <location>
        <begin position="91"/>
        <end position="125"/>
    </location>
</feature>
<evidence type="ECO:0000313" key="2">
    <source>
        <dbReference type="EMBL" id="KAG8051687.1"/>
    </source>
</evidence>
<reference evidence="2" key="1">
    <citation type="journal article" date="2021" name="bioRxiv">
        <title>Whole Genome Assembly and Annotation of Northern Wild Rice, Zizania palustris L., Supports a Whole Genome Duplication in the Zizania Genus.</title>
        <authorList>
            <person name="Haas M."/>
            <person name="Kono T."/>
            <person name="Macchietto M."/>
            <person name="Millas R."/>
            <person name="McGilp L."/>
            <person name="Shao M."/>
            <person name="Duquette J."/>
            <person name="Hirsch C.N."/>
            <person name="Kimball J."/>
        </authorList>
    </citation>
    <scope>NUCLEOTIDE SEQUENCE</scope>
    <source>
        <tissue evidence="2">Fresh leaf tissue</tissue>
    </source>
</reference>
<feature type="region of interest" description="Disordered" evidence="1">
    <location>
        <begin position="28"/>
        <end position="48"/>
    </location>
</feature>
<dbReference type="AlphaFoldDB" id="A0A8J5RMS6"/>
<keyword evidence="3" id="KW-1185">Reference proteome</keyword>
<evidence type="ECO:0000256" key="1">
    <source>
        <dbReference type="SAM" id="MobiDB-lite"/>
    </source>
</evidence>
<protein>
    <submittedName>
        <fullName evidence="2">Uncharacterized protein</fullName>
    </submittedName>
</protein>
<comment type="caution">
    <text evidence="2">The sequence shown here is derived from an EMBL/GenBank/DDBJ whole genome shotgun (WGS) entry which is preliminary data.</text>
</comment>
<feature type="compositionally biased region" description="Gly residues" evidence="1">
    <location>
        <begin position="100"/>
        <end position="125"/>
    </location>
</feature>
<evidence type="ECO:0000313" key="3">
    <source>
        <dbReference type="Proteomes" id="UP000729402"/>
    </source>
</evidence>